<evidence type="ECO:0000259" key="1">
    <source>
        <dbReference type="Pfam" id="PF03161"/>
    </source>
</evidence>
<protein>
    <submittedName>
        <fullName evidence="2">LAGLIDADG endonuclease</fullName>
    </submittedName>
</protein>
<keyword evidence="2" id="KW-0255">Endonuclease</keyword>
<keyword evidence="2" id="KW-0540">Nuclease</keyword>
<organism evidence="2">
    <name type="scientific">Morchella brunnea</name>
    <dbReference type="NCBI Taxonomy" id="1174671"/>
    <lineage>
        <taxon>Eukaryota</taxon>
        <taxon>Fungi</taxon>
        <taxon>Dikarya</taxon>
        <taxon>Ascomycota</taxon>
        <taxon>Pezizomycotina</taxon>
        <taxon>Pezizomycetes</taxon>
        <taxon>Pezizales</taxon>
        <taxon>Morchellaceae</taxon>
        <taxon>Morchella</taxon>
    </lineage>
</organism>
<evidence type="ECO:0000313" key="2">
    <source>
        <dbReference type="EMBL" id="UBU98526.1"/>
    </source>
</evidence>
<dbReference type="Pfam" id="PF03161">
    <property type="entry name" value="LAGLIDADG_2"/>
    <property type="match status" value="1"/>
</dbReference>
<feature type="domain" description="Homing endonuclease LAGLIDADG" evidence="1">
    <location>
        <begin position="3"/>
        <end position="165"/>
    </location>
</feature>
<keyword evidence="2" id="KW-0496">Mitochondrion</keyword>
<dbReference type="AlphaFoldDB" id="A0A8K1I7X1"/>
<dbReference type="SUPFAM" id="SSF55608">
    <property type="entry name" value="Homing endonucleases"/>
    <property type="match status" value="1"/>
</dbReference>
<keyword evidence="2" id="KW-0378">Hydrolase</keyword>
<accession>A0A8K1I7X1</accession>
<dbReference type="InterPro" id="IPR004860">
    <property type="entry name" value="LAGLIDADG_dom"/>
</dbReference>
<dbReference type="Gene3D" id="3.10.28.10">
    <property type="entry name" value="Homing endonucleases"/>
    <property type="match status" value="2"/>
</dbReference>
<gene>
    <name evidence="2" type="primary">orf183</name>
</gene>
<dbReference type="EMBL" id="MW538937">
    <property type="protein sequence ID" value="UBU98526.1"/>
    <property type="molecule type" value="Genomic_DNA"/>
</dbReference>
<geneLocation type="mitochondrion" evidence="2"/>
<dbReference type="GO" id="GO:0004519">
    <property type="term" value="F:endonuclease activity"/>
    <property type="evidence" value="ECO:0007669"/>
    <property type="project" value="UniProtKB-KW"/>
</dbReference>
<proteinExistence type="predicted"/>
<name>A0A8K1I7X1_9PEZI</name>
<sequence>MEAHIVRRSSTSNSRLVFAQTAVLHKEYFNYILNMFLPFCADNYTPQSGINRDKRTNKSYSSISFTTMQLPCFNEYREMFYALNVKKVPENIYELLTPRGLAHWIMDDGSRHGSGLHLNVYAFSNADVDKLMFTLQDKFGFRCSIHYNKSKKPRIYIFKESMDSLILKTKPFFVKEMLYKLGL</sequence>
<reference evidence="2" key="1">
    <citation type="submission" date="2021-01" db="EMBL/GenBank/DDBJ databases">
        <authorList>
            <person name="Sun H.-H."/>
            <person name="Zhang S."/>
            <person name="Zhang Y.-J."/>
        </authorList>
    </citation>
    <scope>NUCLEOTIDE SEQUENCE</scope>
    <source>
        <strain evidence="2">CMM1</strain>
    </source>
</reference>
<dbReference type="GeneID" id="68665186"/>
<dbReference type="InterPro" id="IPR027434">
    <property type="entry name" value="Homing_endonucl"/>
</dbReference>
<dbReference type="RefSeq" id="YP_010218664.1">
    <property type="nucleotide sequence ID" value="NC_058917.1"/>
</dbReference>